<reference evidence="1 2" key="1">
    <citation type="submission" date="2019-12" db="EMBL/GenBank/DDBJ databases">
        <title>A genome sequence resource for the geographically widespread anthracnose pathogen Colletotrichum asianum.</title>
        <authorList>
            <person name="Meng Y."/>
        </authorList>
    </citation>
    <scope>NUCLEOTIDE SEQUENCE [LARGE SCALE GENOMIC DNA]</scope>
    <source>
        <strain evidence="1 2">ICMP 18580</strain>
    </source>
</reference>
<protein>
    <submittedName>
        <fullName evidence="1">Uncharacterized protein</fullName>
    </submittedName>
</protein>
<evidence type="ECO:0000313" key="2">
    <source>
        <dbReference type="Proteomes" id="UP000434172"/>
    </source>
</evidence>
<dbReference type="OrthoDB" id="4521980at2759"/>
<keyword evidence="2" id="KW-1185">Reference proteome</keyword>
<gene>
    <name evidence="1" type="ORF">GQ607_004024</name>
</gene>
<proteinExistence type="predicted"/>
<organism evidence="1 2">
    <name type="scientific">Colletotrichum asianum</name>
    <dbReference type="NCBI Taxonomy" id="702518"/>
    <lineage>
        <taxon>Eukaryota</taxon>
        <taxon>Fungi</taxon>
        <taxon>Dikarya</taxon>
        <taxon>Ascomycota</taxon>
        <taxon>Pezizomycotina</taxon>
        <taxon>Sordariomycetes</taxon>
        <taxon>Hypocreomycetidae</taxon>
        <taxon>Glomerellales</taxon>
        <taxon>Glomerellaceae</taxon>
        <taxon>Colletotrichum</taxon>
        <taxon>Colletotrichum gloeosporioides species complex</taxon>
    </lineage>
</organism>
<dbReference type="EMBL" id="WOWK01000016">
    <property type="protein sequence ID" value="KAF0328612.1"/>
    <property type="molecule type" value="Genomic_DNA"/>
</dbReference>
<dbReference type="Proteomes" id="UP000434172">
    <property type="component" value="Unassembled WGS sequence"/>
</dbReference>
<evidence type="ECO:0000313" key="1">
    <source>
        <dbReference type="EMBL" id="KAF0328612.1"/>
    </source>
</evidence>
<name>A0A8H3ZV18_9PEZI</name>
<sequence>MWQPPPMPEPASAPWGLIISHADFEKLKNGLEPLDQDDKWRYKATYDEENDTVTIHIIRVGMGHELYSIVIKADNNANGSENNTIKTIHWSQDQGGNPISEVLAKKQVVILSRCNLECDFEAAPDYDSEDFFDEPAINIVNHINNRANGINGINST</sequence>
<accession>A0A8H3ZV18</accession>
<comment type="caution">
    <text evidence="1">The sequence shown here is derived from an EMBL/GenBank/DDBJ whole genome shotgun (WGS) entry which is preliminary data.</text>
</comment>
<dbReference type="AlphaFoldDB" id="A0A8H3ZV18"/>